<dbReference type="EMBL" id="MN739626">
    <property type="protein sequence ID" value="QHT16503.1"/>
    <property type="molecule type" value="Genomic_DNA"/>
</dbReference>
<accession>A0A6C0DIV7</accession>
<evidence type="ECO:0000313" key="1">
    <source>
        <dbReference type="EMBL" id="QHT16503.1"/>
    </source>
</evidence>
<sequence>MKDWMMPVTIGLVALTAIAIGASVSQGMISNNPFEATDLFKKGMGLPCIWVFFDTSIPNTRQYSDFSARSSRALNLPFLNLCYESIAKQNSSKYRIQAISGLAGLAELLGGWDELPDKLKNPLATLEPADFAWIRASVLAKHGGLWVAPATICLKPFGDMPNIPVFFGTDTDETFVGTAGTPVPNFQVAWSPAAGNPLWVAWEAMSKKRLNKSGGGDTARGADKWEFLALAARFPDIDVRPLAEVGRKGAAGRRIQIEDLLAAGQEGDLPFEIGPMAVYVPLPWPELKNRRAFGWFLRLSEEQIAESDLVIRDLYRAAGVL</sequence>
<proteinExistence type="predicted"/>
<dbReference type="AlphaFoldDB" id="A0A6C0DIV7"/>
<reference evidence="1" key="1">
    <citation type="journal article" date="2020" name="Nature">
        <title>Giant virus diversity and host interactions through global metagenomics.</title>
        <authorList>
            <person name="Schulz F."/>
            <person name="Roux S."/>
            <person name="Paez-Espino D."/>
            <person name="Jungbluth S."/>
            <person name="Walsh D.A."/>
            <person name="Denef V.J."/>
            <person name="McMahon K.D."/>
            <person name="Konstantinidis K.T."/>
            <person name="Eloe-Fadrosh E.A."/>
            <person name="Kyrpides N.C."/>
            <person name="Woyke T."/>
        </authorList>
    </citation>
    <scope>NUCLEOTIDE SEQUENCE</scope>
    <source>
        <strain evidence="1">GVMAG-M-3300023174-189</strain>
    </source>
</reference>
<organism evidence="1">
    <name type="scientific">viral metagenome</name>
    <dbReference type="NCBI Taxonomy" id="1070528"/>
    <lineage>
        <taxon>unclassified sequences</taxon>
        <taxon>metagenomes</taxon>
        <taxon>organismal metagenomes</taxon>
    </lineage>
</organism>
<name>A0A6C0DIV7_9ZZZZ</name>
<protein>
    <submittedName>
        <fullName evidence="1">Uncharacterized protein</fullName>
    </submittedName>
</protein>